<reference evidence="1 2" key="1">
    <citation type="submission" date="2015-09" db="EMBL/GenBank/DDBJ databases">
        <authorList>
            <consortium name="Swine Surveillance"/>
        </authorList>
    </citation>
    <scope>NUCLEOTIDE SEQUENCE [LARGE SCALE GENOMIC DNA]</scope>
    <source>
        <strain evidence="1 2">CECT 5294</strain>
    </source>
</reference>
<name>A0A0N7LTC0_9RHOB</name>
<sequence length="172" mass="19358">MGSPFFIRRDGNVLVPTSKAGQLAIEKLKFGKLYKIDPKQPRNIDQNRMFWAFMTYVAEALNDGPASVEWTADNIKEDLLVATGRARIRSMTRTERLRHDVPEDAIAIIARPVSISFASMSGDEFSAFIDDAMAYVRDHLVPWIEGSDHWPEIEKILVASFMLKGDQNGSAQ</sequence>
<dbReference type="Proteomes" id="UP000051298">
    <property type="component" value="Unassembled WGS sequence"/>
</dbReference>
<gene>
    <name evidence="1" type="ORF">THS5294_01563</name>
</gene>
<dbReference type="EMBL" id="CYRX01000025">
    <property type="protein sequence ID" value="CUH60274.1"/>
    <property type="molecule type" value="Genomic_DNA"/>
</dbReference>
<protein>
    <recommendedName>
        <fullName evidence="3">NinB protein</fullName>
    </recommendedName>
</protein>
<dbReference type="InterPro" id="IPR036619">
    <property type="entry name" value="NinB_sf"/>
</dbReference>
<dbReference type="Gene3D" id="1.10.3790.10">
    <property type="entry name" value="NinB"/>
    <property type="match status" value="1"/>
</dbReference>
<dbReference type="RefSeq" id="WP_058123290.1">
    <property type="nucleotide sequence ID" value="NZ_CYRX01000025.1"/>
</dbReference>
<proteinExistence type="predicted"/>
<organism evidence="1 2">
    <name type="scientific">Thalassobacter stenotrophicus</name>
    <dbReference type="NCBI Taxonomy" id="266809"/>
    <lineage>
        <taxon>Bacteria</taxon>
        <taxon>Pseudomonadati</taxon>
        <taxon>Pseudomonadota</taxon>
        <taxon>Alphaproteobacteria</taxon>
        <taxon>Rhodobacterales</taxon>
        <taxon>Roseobacteraceae</taxon>
        <taxon>Thalassobacter</taxon>
    </lineage>
</organism>
<evidence type="ECO:0000313" key="2">
    <source>
        <dbReference type="Proteomes" id="UP000051298"/>
    </source>
</evidence>
<dbReference type="AlphaFoldDB" id="A0A0N7LTC0"/>
<evidence type="ECO:0008006" key="3">
    <source>
        <dbReference type="Google" id="ProtNLM"/>
    </source>
</evidence>
<evidence type="ECO:0000313" key="1">
    <source>
        <dbReference type="EMBL" id="CUH60274.1"/>
    </source>
</evidence>
<accession>A0A0N7LTC0</accession>